<dbReference type="InterPro" id="IPR038731">
    <property type="entry name" value="RgtA/B/C-like"/>
</dbReference>
<feature type="transmembrane region" description="Helical" evidence="8">
    <location>
        <begin position="264"/>
        <end position="288"/>
    </location>
</feature>
<feature type="transmembrane region" description="Helical" evidence="8">
    <location>
        <begin position="183"/>
        <end position="215"/>
    </location>
</feature>
<evidence type="ECO:0000313" key="11">
    <source>
        <dbReference type="Proteomes" id="UP001500767"/>
    </source>
</evidence>
<protein>
    <recommendedName>
        <fullName evidence="9">Glycosyltransferase RgtA/B/C/D-like domain-containing protein</fullName>
    </recommendedName>
</protein>
<gene>
    <name evidence="10" type="ORF">GCM10022197_02800</name>
</gene>
<feature type="transmembrane region" description="Helical" evidence="8">
    <location>
        <begin position="134"/>
        <end position="153"/>
    </location>
</feature>
<feature type="transmembrane region" description="Helical" evidence="8">
    <location>
        <begin position="106"/>
        <end position="128"/>
    </location>
</feature>
<dbReference type="PANTHER" id="PTHR33908:SF3">
    <property type="entry name" value="UNDECAPRENYL PHOSPHATE-ALPHA-4-AMINO-4-DEOXY-L-ARABINOSE ARABINOSYL TRANSFERASE"/>
    <property type="match status" value="1"/>
</dbReference>
<name>A0ABP6WID7_9ACTN</name>
<keyword evidence="5 8" id="KW-0812">Transmembrane</keyword>
<keyword evidence="2" id="KW-1003">Cell membrane</keyword>
<evidence type="ECO:0000256" key="1">
    <source>
        <dbReference type="ARBA" id="ARBA00004651"/>
    </source>
</evidence>
<feature type="transmembrane region" description="Helical" evidence="8">
    <location>
        <begin position="222"/>
        <end position="244"/>
    </location>
</feature>
<comment type="caution">
    <text evidence="10">The sequence shown here is derived from an EMBL/GenBank/DDBJ whole genome shotgun (WGS) entry which is preliminary data.</text>
</comment>
<keyword evidence="11" id="KW-1185">Reference proteome</keyword>
<dbReference type="Pfam" id="PF13231">
    <property type="entry name" value="PMT_2"/>
    <property type="match status" value="1"/>
</dbReference>
<evidence type="ECO:0000256" key="5">
    <source>
        <dbReference type="ARBA" id="ARBA00022692"/>
    </source>
</evidence>
<reference evidence="11" key="1">
    <citation type="journal article" date="2019" name="Int. J. Syst. Evol. Microbiol.">
        <title>The Global Catalogue of Microorganisms (GCM) 10K type strain sequencing project: providing services to taxonomists for standard genome sequencing and annotation.</title>
        <authorList>
            <consortium name="The Broad Institute Genomics Platform"/>
            <consortium name="The Broad Institute Genome Sequencing Center for Infectious Disease"/>
            <person name="Wu L."/>
            <person name="Ma J."/>
        </authorList>
    </citation>
    <scope>NUCLEOTIDE SEQUENCE [LARGE SCALE GENOMIC DNA]</scope>
    <source>
        <strain evidence="11">JCM 16540</strain>
    </source>
</reference>
<keyword evidence="6 8" id="KW-1133">Transmembrane helix</keyword>
<evidence type="ECO:0000256" key="6">
    <source>
        <dbReference type="ARBA" id="ARBA00022989"/>
    </source>
</evidence>
<feature type="transmembrane region" description="Helical" evidence="8">
    <location>
        <begin position="300"/>
        <end position="321"/>
    </location>
</feature>
<evidence type="ECO:0000256" key="8">
    <source>
        <dbReference type="SAM" id="Phobius"/>
    </source>
</evidence>
<evidence type="ECO:0000256" key="7">
    <source>
        <dbReference type="ARBA" id="ARBA00023136"/>
    </source>
</evidence>
<comment type="subcellular location">
    <subcellularLocation>
        <location evidence="1">Cell membrane</location>
        <topology evidence="1">Multi-pass membrane protein</topology>
    </subcellularLocation>
</comment>
<organism evidence="10 11">
    <name type="scientific">Microlunatus spumicola</name>
    <dbReference type="NCBI Taxonomy" id="81499"/>
    <lineage>
        <taxon>Bacteria</taxon>
        <taxon>Bacillati</taxon>
        <taxon>Actinomycetota</taxon>
        <taxon>Actinomycetes</taxon>
        <taxon>Propionibacteriales</taxon>
        <taxon>Propionibacteriaceae</taxon>
        <taxon>Microlunatus</taxon>
    </lineage>
</organism>
<evidence type="ECO:0000256" key="3">
    <source>
        <dbReference type="ARBA" id="ARBA00022676"/>
    </source>
</evidence>
<accession>A0ABP6WID7</accession>
<feature type="transmembrane region" description="Helical" evidence="8">
    <location>
        <begin position="359"/>
        <end position="377"/>
    </location>
</feature>
<feature type="domain" description="Glycosyltransferase RgtA/B/C/D-like" evidence="9">
    <location>
        <begin position="98"/>
        <end position="235"/>
    </location>
</feature>
<evidence type="ECO:0000256" key="2">
    <source>
        <dbReference type="ARBA" id="ARBA00022475"/>
    </source>
</evidence>
<feature type="transmembrane region" description="Helical" evidence="8">
    <location>
        <begin position="160"/>
        <end position="177"/>
    </location>
</feature>
<dbReference type="PANTHER" id="PTHR33908">
    <property type="entry name" value="MANNOSYLTRANSFERASE YKCB-RELATED"/>
    <property type="match status" value="1"/>
</dbReference>
<feature type="transmembrane region" description="Helical" evidence="8">
    <location>
        <begin position="327"/>
        <end position="347"/>
    </location>
</feature>
<feature type="transmembrane region" description="Helical" evidence="8">
    <location>
        <begin position="33"/>
        <end position="54"/>
    </location>
</feature>
<sequence length="515" mass="54308">MPTSTLRLASSDELDGRRAVDGPRRSAVTPTPWAARAAVLVPAFLMLCLGLVGLDRHSVWRDEAASLVAARRSLPELWTMLGNVETVHALYYTLLHAWLQLGGGEVWARVPSVLAMTAAAGLVAAVGSRLVSPTVGLVAGLLFAVNPSVSYYAQEARSTALVAAVALLAVWFLLRAVDRRPGWWAAYAVACLVLIGLNLLAVLVPLSLVLTLLAWGRTRRVLLRWALATAPALLLTGVLLAVTSRQPFQVGWIPRPGVGSLRDLAHLALGPTLPLVVLGALLVLAGMLPGGPRPERRLRALAVPLLVLPPAALLAASFVQPVFVARYVFPSVAPAALLAALGVVRLARAVVRRPHPAGPALVAAAAVLLVSVVGVGAQRAERTPGSRPDDLAGAADIIDRQAAPGDVVLFLPDNRRLLSLVYPGSFDGVRDVSLAQGPDATGNLTGRPLPLATTLENLSASRRVWVVGRPGLQLLPSETDAQAELELLRRDFRPVQRTGSHGVGIALYVPRSTST</sequence>
<keyword evidence="4" id="KW-0808">Transferase</keyword>
<dbReference type="Proteomes" id="UP001500767">
    <property type="component" value="Unassembled WGS sequence"/>
</dbReference>
<dbReference type="InterPro" id="IPR050297">
    <property type="entry name" value="LipidA_mod_glycosyltrf_83"/>
</dbReference>
<dbReference type="EMBL" id="BAAAYR010000001">
    <property type="protein sequence ID" value="GAA3551328.1"/>
    <property type="molecule type" value="Genomic_DNA"/>
</dbReference>
<keyword evidence="3" id="KW-0328">Glycosyltransferase</keyword>
<proteinExistence type="predicted"/>
<keyword evidence="7 8" id="KW-0472">Membrane</keyword>
<evidence type="ECO:0000313" key="10">
    <source>
        <dbReference type="EMBL" id="GAA3551328.1"/>
    </source>
</evidence>
<evidence type="ECO:0000256" key="4">
    <source>
        <dbReference type="ARBA" id="ARBA00022679"/>
    </source>
</evidence>
<dbReference type="RefSeq" id="WP_204912579.1">
    <property type="nucleotide sequence ID" value="NZ_BAAAYR010000001.1"/>
</dbReference>
<evidence type="ECO:0000259" key="9">
    <source>
        <dbReference type="Pfam" id="PF13231"/>
    </source>
</evidence>